<dbReference type="EMBL" id="MCFJ01000011">
    <property type="protein sequence ID" value="ORY60697.1"/>
    <property type="molecule type" value="Genomic_DNA"/>
</dbReference>
<feature type="compositionally biased region" description="Pro residues" evidence="1">
    <location>
        <begin position="337"/>
        <end position="347"/>
    </location>
</feature>
<proteinExistence type="predicted"/>
<feature type="compositionally biased region" description="Polar residues" evidence="1">
    <location>
        <begin position="113"/>
        <end position="127"/>
    </location>
</feature>
<feature type="region of interest" description="Disordered" evidence="1">
    <location>
        <begin position="526"/>
        <end position="579"/>
    </location>
</feature>
<accession>A0A1Y2DN78</accession>
<protein>
    <submittedName>
        <fullName evidence="2">Uncharacterized protein</fullName>
    </submittedName>
</protein>
<dbReference type="AlphaFoldDB" id="A0A1Y2DN78"/>
<gene>
    <name evidence="2" type="ORF">BCR38DRAFT_476600</name>
</gene>
<comment type="caution">
    <text evidence="2">The sequence shown here is derived from an EMBL/GenBank/DDBJ whole genome shotgun (WGS) entry which is preliminary data.</text>
</comment>
<feature type="region of interest" description="Disordered" evidence="1">
    <location>
        <begin position="97"/>
        <end position="148"/>
    </location>
</feature>
<evidence type="ECO:0000313" key="3">
    <source>
        <dbReference type="Proteomes" id="UP000193689"/>
    </source>
</evidence>
<evidence type="ECO:0000256" key="1">
    <source>
        <dbReference type="SAM" id="MobiDB-lite"/>
    </source>
</evidence>
<feature type="region of interest" description="Disordered" evidence="1">
    <location>
        <begin position="317"/>
        <end position="364"/>
    </location>
</feature>
<feature type="compositionally biased region" description="Polar residues" evidence="1">
    <location>
        <begin position="529"/>
        <end position="563"/>
    </location>
</feature>
<dbReference type="Proteomes" id="UP000193689">
    <property type="component" value="Unassembled WGS sequence"/>
</dbReference>
<dbReference type="InParanoid" id="A0A1Y2DN78"/>
<dbReference type="OrthoDB" id="5234071at2759"/>
<feature type="compositionally biased region" description="Low complexity" evidence="1">
    <location>
        <begin position="348"/>
        <end position="359"/>
    </location>
</feature>
<dbReference type="RefSeq" id="XP_040712924.1">
    <property type="nucleotide sequence ID" value="XM_040863044.1"/>
</dbReference>
<feature type="compositionally biased region" description="Polar residues" evidence="1">
    <location>
        <begin position="169"/>
        <end position="187"/>
    </location>
</feature>
<dbReference type="GeneID" id="63779256"/>
<name>A0A1Y2DN78_9PEZI</name>
<sequence length="598" mass="64677">MVSFFGLKLGGDKKKKPEQPPGKSGSQLGKRIDQNMLGEGQFFGRQPGTHGYTASIYSTSRPASPHSYKVTSSSRKKQGVYASDTHNLAAVSMFDLSVPKPSQESKMPPLKPASSNPNLREQASNLGPTPVPRPATATTKQKPWVNPLDIHFNKPPTLVVPLTDMTTCGGSVPVSPNSQAPSPLRSKQQQQQQQTPAMDLRCPPSPPRSIDTTDSADHRPVLDKPVFPGNASARPWSSRNLRNAPSGLADVPQLITALPSPPLSIPRASDETSHRASVNQWGQPVIQNVQAMHQATPTSTTKRSSLELRVKAWEKPSIPACSHQRPRTSAGLERQPLPSPSLYPAPLNPSSSGSTSPWPGRQSPFAANQCQHAAVDNRPVRTGPPAAAVGAHGRPIRPRVDTTMATAPRPTAEDYRELVRRDSDASIYSSDSPLDSPVMPISGPLSSPRLAPPELHKLSTPAKELDTKFRFPDWSALNGYVPSPPSVMLNQPSPPLDSYAWPLPLPVAPSPFAPEPLGTLDSPRLPAQRSESPFSIPSFSRPWTPTNRPGTPVKTTEITTMSTPRDPVRSPLVPLPRPPVDYTLRKPPVLGRDFKNFI</sequence>
<feature type="region of interest" description="Disordered" evidence="1">
    <location>
        <begin position="1"/>
        <end position="79"/>
    </location>
</feature>
<evidence type="ECO:0000313" key="2">
    <source>
        <dbReference type="EMBL" id="ORY60697.1"/>
    </source>
</evidence>
<reference evidence="2 3" key="1">
    <citation type="submission" date="2016-07" db="EMBL/GenBank/DDBJ databases">
        <title>Pervasive Adenine N6-methylation of Active Genes in Fungi.</title>
        <authorList>
            <consortium name="DOE Joint Genome Institute"/>
            <person name="Mondo S.J."/>
            <person name="Dannebaum R.O."/>
            <person name="Kuo R.C."/>
            <person name="Labutti K."/>
            <person name="Haridas S."/>
            <person name="Kuo A."/>
            <person name="Salamov A."/>
            <person name="Ahrendt S.R."/>
            <person name="Lipzen A."/>
            <person name="Sullivan W."/>
            <person name="Andreopoulos W.B."/>
            <person name="Clum A."/>
            <person name="Lindquist E."/>
            <person name="Daum C."/>
            <person name="Ramamoorthy G.K."/>
            <person name="Gryganskyi A."/>
            <person name="Culley D."/>
            <person name="Magnuson J.K."/>
            <person name="James T.Y."/>
            <person name="O'Malley M.A."/>
            <person name="Stajich J.E."/>
            <person name="Spatafora J.W."/>
            <person name="Visel A."/>
            <person name="Grigoriev I.V."/>
        </authorList>
    </citation>
    <scope>NUCLEOTIDE SEQUENCE [LARGE SCALE GENOMIC DNA]</scope>
    <source>
        <strain evidence="2 3">CBS 129021</strain>
    </source>
</reference>
<organism evidence="2 3">
    <name type="scientific">Pseudomassariella vexata</name>
    <dbReference type="NCBI Taxonomy" id="1141098"/>
    <lineage>
        <taxon>Eukaryota</taxon>
        <taxon>Fungi</taxon>
        <taxon>Dikarya</taxon>
        <taxon>Ascomycota</taxon>
        <taxon>Pezizomycotina</taxon>
        <taxon>Sordariomycetes</taxon>
        <taxon>Xylariomycetidae</taxon>
        <taxon>Amphisphaeriales</taxon>
        <taxon>Pseudomassariaceae</taxon>
        <taxon>Pseudomassariella</taxon>
    </lineage>
</organism>
<keyword evidence="3" id="KW-1185">Reference proteome</keyword>
<dbReference type="STRING" id="1141098.A0A1Y2DN78"/>
<feature type="region of interest" description="Disordered" evidence="1">
    <location>
        <begin position="169"/>
        <end position="238"/>
    </location>
</feature>